<evidence type="ECO:0000313" key="3">
    <source>
        <dbReference type="Proteomes" id="UP000434172"/>
    </source>
</evidence>
<organism evidence="2 3">
    <name type="scientific">Colletotrichum asianum</name>
    <dbReference type="NCBI Taxonomy" id="702518"/>
    <lineage>
        <taxon>Eukaryota</taxon>
        <taxon>Fungi</taxon>
        <taxon>Dikarya</taxon>
        <taxon>Ascomycota</taxon>
        <taxon>Pezizomycotina</taxon>
        <taxon>Sordariomycetes</taxon>
        <taxon>Hypocreomycetidae</taxon>
        <taxon>Glomerellales</taxon>
        <taxon>Glomerellaceae</taxon>
        <taxon>Colletotrichum</taxon>
        <taxon>Colletotrichum gloeosporioides species complex</taxon>
    </lineage>
</organism>
<protein>
    <submittedName>
        <fullName evidence="2">Uncharacterized protein</fullName>
    </submittedName>
</protein>
<evidence type="ECO:0000313" key="2">
    <source>
        <dbReference type="EMBL" id="KAF0327658.1"/>
    </source>
</evidence>
<proteinExistence type="predicted"/>
<feature type="compositionally biased region" description="Basic residues" evidence="1">
    <location>
        <begin position="18"/>
        <end position="27"/>
    </location>
</feature>
<comment type="caution">
    <text evidence="2">The sequence shown here is derived from an EMBL/GenBank/DDBJ whole genome shotgun (WGS) entry which is preliminary data.</text>
</comment>
<evidence type="ECO:0000256" key="1">
    <source>
        <dbReference type="SAM" id="MobiDB-lite"/>
    </source>
</evidence>
<accession>A0A8H3WGK7</accession>
<name>A0A8H3WGK7_9PEZI</name>
<dbReference type="Proteomes" id="UP000434172">
    <property type="component" value="Unassembled WGS sequence"/>
</dbReference>
<sequence>MHRAAKKHEGKIQAHPARLQRRSSPGRRRAQWILTGWAALGRRREQPAENLEKAAAASEEREVTKGGRVGVTLKVHHPHPCSPQLDMQETWSKQEDSSPVAQEQAIASRSAVGYRVLDDGFSSPLVCSCIPSHPRLHWSKLLAAHSTSHSWGTPVRNQGTYRTDTSAISTRPRFETPTHASAAASASASASGLPLAQSRRGTLPCDQAVLGTFSSLAPCLSCVQQGRQGKTRQRQGRDDPKSPPASPKLKPRPFPPRRTNPQLVALHSPLND</sequence>
<reference evidence="2 3" key="1">
    <citation type="submission" date="2019-12" db="EMBL/GenBank/DDBJ databases">
        <title>A genome sequence resource for the geographically widespread anthracnose pathogen Colletotrichum asianum.</title>
        <authorList>
            <person name="Meng Y."/>
        </authorList>
    </citation>
    <scope>NUCLEOTIDE SEQUENCE [LARGE SCALE GENOMIC DNA]</scope>
    <source>
        <strain evidence="2 3">ICMP 18580</strain>
    </source>
</reference>
<gene>
    <name evidence="2" type="ORF">GQ607_005202</name>
</gene>
<feature type="region of interest" description="Disordered" evidence="1">
    <location>
        <begin position="165"/>
        <end position="185"/>
    </location>
</feature>
<dbReference type="AlphaFoldDB" id="A0A8H3WGK7"/>
<feature type="compositionally biased region" description="Pro residues" evidence="1">
    <location>
        <begin position="242"/>
        <end position="258"/>
    </location>
</feature>
<feature type="region of interest" description="Disordered" evidence="1">
    <location>
        <begin position="226"/>
        <end position="272"/>
    </location>
</feature>
<keyword evidence="3" id="KW-1185">Reference proteome</keyword>
<feature type="region of interest" description="Disordered" evidence="1">
    <location>
        <begin position="1"/>
        <end position="27"/>
    </location>
</feature>
<dbReference type="EMBL" id="WOWK01000022">
    <property type="protein sequence ID" value="KAF0327658.1"/>
    <property type="molecule type" value="Genomic_DNA"/>
</dbReference>